<dbReference type="EMBL" id="CM045760">
    <property type="protein sequence ID" value="KAI8027869.1"/>
    <property type="molecule type" value="Genomic_DNA"/>
</dbReference>
<reference evidence="1 2" key="1">
    <citation type="journal article" date="2022" name="Plant J.">
        <title>Chromosome-level genome of Camellia lanceoleosa provides a valuable resource for understanding genome evolution and self-incompatibility.</title>
        <authorList>
            <person name="Gong W."/>
            <person name="Xiao S."/>
            <person name="Wang L."/>
            <person name="Liao Z."/>
            <person name="Chang Y."/>
            <person name="Mo W."/>
            <person name="Hu G."/>
            <person name="Li W."/>
            <person name="Zhao G."/>
            <person name="Zhu H."/>
            <person name="Hu X."/>
            <person name="Ji K."/>
            <person name="Xiang X."/>
            <person name="Song Q."/>
            <person name="Yuan D."/>
            <person name="Jin S."/>
            <person name="Zhang L."/>
        </authorList>
    </citation>
    <scope>NUCLEOTIDE SEQUENCE [LARGE SCALE GENOMIC DNA]</scope>
    <source>
        <strain evidence="1">SQ_2022a</strain>
    </source>
</reference>
<evidence type="ECO:0000313" key="1">
    <source>
        <dbReference type="EMBL" id="KAI8027869.1"/>
    </source>
</evidence>
<comment type="caution">
    <text evidence="1">The sequence shown here is derived from an EMBL/GenBank/DDBJ whole genome shotgun (WGS) entry which is preliminary data.</text>
</comment>
<evidence type="ECO:0000313" key="2">
    <source>
        <dbReference type="Proteomes" id="UP001060215"/>
    </source>
</evidence>
<name>A0ACC0IPU8_9ERIC</name>
<accession>A0ACC0IPU8</accession>
<dbReference type="Proteomes" id="UP001060215">
    <property type="component" value="Chromosome 3"/>
</dbReference>
<sequence>MVRIEPGWSTIPGPLVHSFQMASMRSVDQDHHRIRSILTKLASEPLPHFPSMDSMKILIWNCRGAGNNTFKRNLRELIRTHKPEILALMETKVTFSSPGNFFNNLVFSTSTMVDPIGRMGGIWMLWDMDHVNVRTYSVSTQYIQATIHREDYEDWIFYAVYASPNLATRDKSLGGTGEDNKHHDPTLVGC</sequence>
<keyword evidence="2" id="KW-1185">Reference proteome</keyword>
<protein>
    <submittedName>
        <fullName evidence="1">Uncharacterized protein</fullName>
    </submittedName>
</protein>
<gene>
    <name evidence="1" type="ORF">LOK49_LG02G01070</name>
</gene>
<organism evidence="1 2">
    <name type="scientific">Camellia lanceoleosa</name>
    <dbReference type="NCBI Taxonomy" id="1840588"/>
    <lineage>
        <taxon>Eukaryota</taxon>
        <taxon>Viridiplantae</taxon>
        <taxon>Streptophyta</taxon>
        <taxon>Embryophyta</taxon>
        <taxon>Tracheophyta</taxon>
        <taxon>Spermatophyta</taxon>
        <taxon>Magnoliopsida</taxon>
        <taxon>eudicotyledons</taxon>
        <taxon>Gunneridae</taxon>
        <taxon>Pentapetalae</taxon>
        <taxon>asterids</taxon>
        <taxon>Ericales</taxon>
        <taxon>Theaceae</taxon>
        <taxon>Camellia</taxon>
    </lineage>
</organism>
<proteinExistence type="predicted"/>